<feature type="transmembrane region" description="Helical" evidence="2">
    <location>
        <begin position="98"/>
        <end position="117"/>
    </location>
</feature>
<dbReference type="InterPro" id="IPR036259">
    <property type="entry name" value="MFS_trans_sf"/>
</dbReference>
<dbReference type="AlphaFoldDB" id="A0AAD2JH51"/>
<dbReference type="Proteomes" id="UP001295423">
    <property type="component" value="Unassembled WGS sequence"/>
</dbReference>
<dbReference type="Pfam" id="PF07690">
    <property type="entry name" value="MFS_1"/>
    <property type="match status" value="1"/>
</dbReference>
<dbReference type="PANTHER" id="PTHR24002">
    <property type="entry name" value="SOLUTE CARRIER FAMILY 22 MEMBER 18"/>
    <property type="match status" value="1"/>
</dbReference>
<feature type="region of interest" description="Disordered" evidence="1">
    <location>
        <begin position="213"/>
        <end position="232"/>
    </location>
</feature>
<dbReference type="SUPFAM" id="SSF103473">
    <property type="entry name" value="MFS general substrate transporter"/>
    <property type="match status" value="1"/>
</dbReference>
<feature type="transmembrane region" description="Helical" evidence="2">
    <location>
        <begin position="381"/>
        <end position="402"/>
    </location>
</feature>
<feature type="transmembrane region" description="Helical" evidence="2">
    <location>
        <begin position="325"/>
        <end position="342"/>
    </location>
</feature>
<reference evidence="3" key="1">
    <citation type="submission" date="2023-08" db="EMBL/GenBank/DDBJ databases">
        <authorList>
            <person name="Audoor S."/>
            <person name="Bilcke G."/>
        </authorList>
    </citation>
    <scope>NUCLEOTIDE SEQUENCE</scope>
</reference>
<evidence type="ECO:0000256" key="1">
    <source>
        <dbReference type="SAM" id="MobiDB-lite"/>
    </source>
</evidence>
<dbReference type="EMBL" id="CAKOGP040001758">
    <property type="protein sequence ID" value="CAJ1949253.1"/>
    <property type="molecule type" value="Genomic_DNA"/>
</dbReference>
<evidence type="ECO:0008006" key="5">
    <source>
        <dbReference type="Google" id="ProtNLM"/>
    </source>
</evidence>
<keyword evidence="2" id="KW-1133">Transmembrane helix</keyword>
<keyword evidence="2" id="KW-0472">Membrane</keyword>
<dbReference type="PANTHER" id="PTHR24002:SF3">
    <property type="entry name" value="SOLUTE CARRIER FAMILY 22 MEMBER 18"/>
    <property type="match status" value="1"/>
</dbReference>
<feature type="transmembrane region" description="Helical" evidence="2">
    <location>
        <begin position="348"/>
        <end position="369"/>
    </location>
</feature>
<evidence type="ECO:0000313" key="4">
    <source>
        <dbReference type="Proteomes" id="UP001295423"/>
    </source>
</evidence>
<gene>
    <name evidence="3" type="ORF">CYCCA115_LOCUS12001</name>
</gene>
<keyword evidence="2" id="KW-0812">Transmembrane</keyword>
<feature type="transmembrane region" description="Helical" evidence="2">
    <location>
        <begin position="414"/>
        <end position="434"/>
    </location>
</feature>
<dbReference type="GO" id="GO:0022857">
    <property type="term" value="F:transmembrane transporter activity"/>
    <property type="evidence" value="ECO:0007669"/>
    <property type="project" value="InterPro"/>
</dbReference>
<evidence type="ECO:0000313" key="3">
    <source>
        <dbReference type="EMBL" id="CAJ1949253.1"/>
    </source>
</evidence>
<feature type="transmembrane region" description="Helical" evidence="2">
    <location>
        <begin position="290"/>
        <end position="313"/>
    </location>
</feature>
<name>A0AAD2JH51_9STRA</name>
<accession>A0AAD2JH51</accession>
<organism evidence="3 4">
    <name type="scientific">Cylindrotheca closterium</name>
    <dbReference type="NCBI Taxonomy" id="2856"/>
    <lineage>
        <taxon>Eukaryota</taxon>
        <taxon>Sar</taxon>
        <taxon>Stramenopiles</taxon>
        <taxon>Ochrophyta</taxon>
        <taxon>Bacillariophyta</taxon>
        <taxon>Bacillariophyceae</taxon>
        <taxon>Bacillariophycidae</taxon>
        <taxon>Bacillariales</taxon>
        <taxon>Bacillariaceae</taxon>
        <taxon>Cylindrotheca</taxon>
    </lineage>
</organism>
<dbReference type="Gene3D" id="1.20.1250.20">
    <property type="entry name" value="MFS general substrate transporter like domains"/>
    <property type="match status" value="1"/>
</dbReference>
<feature type="transmembrane region" description="Helical" evidence="2">
    <location>
        <begin position="255"/>
        <end position="278"/>
    </location>
</feature>
<feature type="transmembrane region" description="Helical" evidence="2">
    <location>
        <begin position="188"/>
        <end position="207"/>
    </location>
</feature>
<dbReference type="GO" id="GO:0005635">
    <property type="term" value="C:nuclear envelope"/>
    <property type="evidence" value="ECO:0007669"/>
    <property type="project" value="TreeGrafter"/>
</dbReference>
<evidence type="ECO:0000256" key="2">
    <source>
        <dbReference type="SAM" id="Phobius"/>
    </source>
</evidence>
<keyword evidence="4" id="KW-1185">Reference proteome</keyword>
<dbReference type="InterPro" id="IPR011701">
    <property type="entry name" value="MFS"/>
</dbReference>
<comment type="caution">
    <text evidence="3">The sequence shown here is derived from an EMBL/GenBank/DDBJ whole genome shotgun (WGS) entry which is preliminary data.</text>
</comment>
<proteinExistence type="predicted"/>
<sequence length="451" mass="48105">MCKPTIETKESIHTTNSDAATSHHRGFLYGTISLAFAITANSVTMGHMQSRRDALGCDSLCIGSMTSARSTLTLVGSTIVGRLSDSKALDRLGGARKFCLLIGIFASAAELLIASQASTMSTFWMSLVPAALLNQNFTVLKALFGDYHGESAGSAERAGSVGKLGMAAGLAFMIGPLASSKLLSTYEQAAACAAFCLLVAALFIFLLPTPKEHSSSKPNQNGESDKNSEASTAPKKWWSKIVPDFVPAARTPPALFIMSARVCMTLAFHIFQTIWTVALKERFNFGPKEYGQYFGFIGFAYAISQGFLAKFLIQKFASTNKGRARILLVCSLVLGGGRMFAYQTNSIVAVYAIFCGIITALGIVNTIFTADTSKIASPQELGGLFGVLSSVESMAGIAGPMIGGALSKVHPQQGPLMAVMTLYGIVFTLVYWGYERYVGVHNDEASKKKTV</sequence>
<protein>
    <recommendedName>
        <fullName evidence="5">Major facilitator superfamily (MFS) profile domain-containing protein</fullName>
    </recommendedName>
</protein>